<evidence type="ECO:0000313" key="4">
    <source>
        <dbReference type="EMBL" id="CEK87536.1"/>
    </source>
</evidence>
<reference evidence="7" key="1">
    <citation type="submission" date="2014-12" db="EMBL/GenBank/DDBJ databases">
        <title>Insight into the proteome of Arion vulgaris.</title>
        <authorList>
            <person name="Aradska J."/>
            <person name="Bulat T."/>
            <person name="Smidak R."/>
            <person name="Sarate P."/>
            <person name="Gangsoo J."/>
            <person name="Sialana F."/>
            <person name="Bilban M."/>
            <person name="Lubec G."/>
        </authorList>
    </citation>
    <scope>NUCLEOTIDE SEQUENCE</scope>
    <source>
        <tissue evidence="7">Skin</tissue>
    </source>
</reference>
<dbReference type="EMBL" id="HACG01040672">
    <property type="protein sequence ID" value="CEK87537.1"/>
    <property type="molecule type" value="Transcribed_RNA"/>
</dbReference>
<proteinExistence type="predicted"/>
<dbReference type="EMBL" id="HACG01040669">
    <property type="protein sequence ID" value="CEK87534.1"/>
    <property type="molecule type" value="Transcribed_RNA"/>
</dbReference>
<sequence>MAGSRIVGPSREPREAENEGYYPLDPSDGRAGNIEKIAVQLTGDQDMQKTSSRDKWVLLSKPLLHYAN</sequence>
<feature type="region of interest" description="Disordered" evidence="1">
    <location>
        <begin position="1"/>
        <end position="29"/>
    </location>
</feature>
<dbReference type="AlphaFoldDB" id="A0A0B7B2H6"/>
<accession>A0A0B7B2H6</accession>
<dbReference type="EMBL" id="HACG01040674">
    <property type="protein sequence ID" value="CEK87539.1"/>
    <property type="molecule type" value="Transcribed_RNA"/>
</dbReference>
<name>A0A0B7B2H6_9EUPU</name>
<protein>
    <submittedName>
        <fullName evidence="7">Uncharacterized protein</fullName>
    </submittedName>
</protein>
<evidence type="ECO:0000313" key="3">
    <source>
        <dbReference type="EMBL" id="CEK87535.1"/>
    </source>
</evidence>
<feature type="non-terminal residue" evidence="7">
    <location>
        <position position="68"/>
    </location>
</feature>
<dbReference type="EMBL" id="HACG01040671">
    <property type="protein sequence ID" value="CEK87536.1"/>
    <property type="molecule type" value="Transcribed_RNA"/>
</dbReference>
<evidence type="ECO:0000313" key="6">
    <source>
        <dbReference type="EMBL" id="CEK87538.1"/>
    </source>
</evidence>
<evidence type="ECO:0000313" key="5">
    <source>
        <dbReference type="EMBL" id="CEK87537.1"/>
    </source>
</evidence>
<organism evidence="7">
    <name type="scientific">Arion vulgaris</name>
    <dbReference type="NCBI Taxonomy" id="1028688"/>
    <lineage>
        <taxon>Eukaryota</taxon>
        <taxon>Metazoa</taxon>
        <taxon>Spiralia</taxon>
        <taxon>Lophotrochozoa</taxon>
        <taxon>Mollusca</taxon>
        <taxon>Gastropoda</taxon>
        <taxon>Heterobranchia</taxon>
        <taxon>Euthyneura</taxon>
        <taxon>Panpulmonata</taxon>
        <taxon>Eupulmonata</taxon>
        <taxon>Stylommatophora</taxon>
        <taxon>Helicina</taxon>
        <taxon>Arionoidea</taxon>
        <taxon>Arionidae</taxon>
        <taxon>Arion</taxon>
    </lineage>
</organism>
<evidence type="ECO:0000313" key="2">
    <source>
        <dbReference type="EMBL" id="CEK87534.1"/>
    </source>
</evidence>
<dbReference type="EMBL" id="HACG01040670">
    <property type="protein sequence ID" value="CEK87535.1"/>
    <property type="molecule type" value="Transcribed_RNA"/>
</dbReference>
<gene>
    <name evidence="7" type="primary">ORF159936</name>
    <name evidence="2" type="synonym">ORF159804</name>
    <name evidence="3" type="synonym">ORF159817</name>
    <name evidence="4" type="synonym">ORF159830</name>
    <name evidence="5" type="synonym">ORF159865</name>
    <name evidence="6" type="synonym">ORF159883</name>
</gene>
<dbReference type="EMBL" id="HACG01040673">
    <property type="protein sequence ID" value="CEK87538.1"/>
    <property type="molecule type" value="Transcribed_RNA"/>
</dbReference>
<evidence type="ECO:0000256" key="1">
    <source>
        <dbReference type="SAM" id="MobiDB-lite"/>
    </source>
</evidence>
<evidence type="ECO:0000313" key="7">
    <source>
        <dbReference type="EMBL" id="CEK87539.1"/>
    </source>
</evidence>